<comment type="function">
    <text evidence="1">Involved in DNA recombination.</text>
</comment>
<gene>
    <name evidence="6" type="primary">rmuC</name>
    <name evidence="6" type="ORF">FEF09_18110</name>
</gene>
<evidence type="ECO:0000256" key="2">
    <source>
        <dbReference type="ARBA" id="ARBA00009840"/>
    </source>
</evidence>
<dbReference type="Gene3D" id="1.10.287.1490">
    <property type="match status" value="1"/>
</dbReference>
<dbReference type="EMBL" id="VOHS01000018">
    <property type="protein sequence ID" value="TWV99182.1"/>
    <property type="molecule type" value="Genomic_DNA"/>
</dbReference>
<dbReference type="InterPro" id="IPR003798">
    <property type="entry name" value="DNA_recombination_RmuC"/>
</dbReference>
<evidence type="ECO:0000256" key="1">
    <source>
        <dbReference type="ARBA" id="ARBA00003416"/>
    </source>
</evidence>
<keyword evidence="3 5" id="KW-0175">Coiled coil</keyword>
<dbReference type="GO" id="GO:0006310">
    <property type="term" value="P:DNA recombination"/>
    <property type="evidence" value="ECO:0007669"/>
    <property type="project" value="UniProtKB-KW"/>
</dbReference>
<dbReference type="RefSeq" id="WP_146306418.1">
    <property type="nucleotide sequence ID" value="NZ_VOHS01000018.1"/>
</dbReference>
<feature type="coiled-coil region" evidence="5">
    <location>
        <begin position="27"/>
        <end position="107"/>
    </location>
</feature>
<organism evidence="6 7">
    <name type="scientific">Chitinophaga pinensis</name>
    <dbReference type="NCBI Taxonomy" id="79329"/>
    <lineage>
        <taxon>Bacteria</taxon>
        <taxon>Pseudomonadati</taxon>
        <taxon>Bacteroidota</taxon>
        <taxon>Chitinophagia</taxon>
        <taxon>Chitinophagales</taxon>
        <taxon>Chitinophagaceae</taxon>
        <taxon>Chitinophaga</taxon>
    </lineage>
</organism>
<keyword evidence="4" id="KW-0233">DNA recombination</keyword>
<dbReference type="Proteomes" id="UP000318815">
    <property type="component" value="Unassembled WGS sequence"/>
</dbReference>
<dbReference type="AlphaFoldDB" id="A0A5C6LPV7"/>
<evidence type="ECO:0000256" key="5">
    <source>
        <dbReference type="SAM" id="Coils"/>
    </source>
</evidence>
<name>A0A5C6LPV7_9BACT</name>
<evidence type="ECO:0000313" key="6">
    <source>
        <dbReference type="EMBL" id="TWV99182.1"/>
    </source>
</evidence>
<dbReference type="PANTHER" id="PTHR30563:SF0">
    <property type="entry name" value="DNA RECOMBINATION PROTEIN RMUC"/>
    <property type="match status" value="1"/>
</dbReference>
<evidence type="ECO:0000256" key="3">
    <source>
        <dbReference type="ARBA" id="ARBA00023054"/>
    </source>
</evidence>
<reference evidence="6 7" key="1">
    <citation type="submission" date="2019-08" db="EMBL/GenBank/DDBJ databases">
        <title>Whole genome sequencing of chitin degrading bacteria Chitinophaga pinensis YS16.</title>
        <authorList>
            <person name="Singh R.P."/>
            <person name="Manchanda G."/>
            <person name="Maurya I.K."/>
            <person name="Joshi N.K."/>
            <person name="Srivastava A.K."/>
        </authorList>
    </citation>
    <scope>NUCLEOTIDE SEQUENCE [LARGE SCALE GENOMIC DNA]</scope>
    <source>
        <strain evidence="6 7">YS-16</strain>
    </source>
</reference>
<dbReference type="PANTHER" id="PTHR30563">
    <property type="entry name" value="DNA RECOMBINATION PROTEIN RMUC"/>
    <property type="match status" value="1"/>
</dbReference>
<comment type="caution">
    <text evidence="6">The sequence shown here is derived from an EMBL/GenBank/DDBJ whole genome shotgun (WGS) entry which is preliminary data.</text>
</comment>
<accession>A0A5C6LPV7</accession>
<dbReference type="OrthoDB" id="370725at2"/>
<dbReference type="Pfam" id="PF02646">
    <property type="entry name" value="RmuC"/>
    <property type="match status" value="1"/>
</dbReference>
<evidence type="ECO:0000256" key="4">
    <source>
        <dbReference type="ARBA" id="ARBA00023172"/>
    </source>
</evidence>
<evidence type="ECO:0000313" key="7">
    <source>
        <dbReference type="Proteomes" id="UP000318815"/>
    </source>
</evidence>
<keyword evidence="7" id="KW-1185">Reference proteome</keyword>
<protein>
    <submittedName>
        <fullName evidence="6">DNA recombination protein RmuC</fullName>
    </submittedName>
</protein>
<sequence length="473" mass="53471">MDHLIVIIFALISCAALGAVIKVVIRSNQLKTSIAVLETQLSALNETAGGLRTQVQDKQSEIEQLNTRLQIMQEETIRIESNGEARYREAENRLREQQEFIDHSNEKLKEAFNAISAEALKHNNASFVALAKSVLETQVTDAKGDLEKRQQAIDALVKPLNETLHRFDENMRQLESNRQQQYGQINQFILGIQQSTEKLQKETHNLVSALKTSHIRGRYGEIALRRVVEFAGMTEHCDFNEQVSVQSEDGVLRPDMIIKLPEGKTIIVDSKVPLSAYMRAFETEDEEERKVFLNQHAAAVRDHLKKLSAKAYWSQWQHSPDYVILYMQIESSFGAALQADPTLIEDGIRNKVVFATPTTLITLLRTVGFVWQQLHVAANIEDIRMAGIELYNRTNVLLRHFTNIGGSLKTVLNHYNDAVASLESRFVPQARKLYSLGPALKHPLPDVKPIEAGVRYSALQQDELQPGEGEDTR</sequence>
<proteinExistence type="inferred from homology"/>
<comment type="similarity">
    <text evidence="2">Belongs to the RmuC family.</text>
</comment>